<keyword evidence="1" id="KW-0175">Coiled coil</keyword>
<sequence length="344" mass="37459">MRFAVARSLPLQLLLVGTVVLGAGCGLVGEAQAQSRIEQFINRLRGDTLPPGISYSNGRIEGQEIEISAKYSGRLMQLTVEEGDTVEEGQIVAKLDDREYRAQLLGAQAQVLRAEAAVTEADASILQRDSDRVVARSSYDRTVELVKKGTATKQMQDEREAQLKSAEAAYTAAQAARQQALAAIKAAEAEVSRLNAVLEDMVIMAPRRGRVQYKLAQTGEMIAAGARIMTLLDLTDVSMSIYLPASQVGTISIGDEARIVLDPAPDIVIPANVTFVSGDAQFTPKTVETQTEREKLVFRVKLRIPRELLEKYERQVKVGVRGLGFVRSDPTVAWPAKLAVNVPL</sequence>
<dbReference type="RefSeq" id="WP_311786283.1">
    <property type="nucleotide sequence ID" value="NZ_JALDYY010000004.1"/>
</dbReference>
<dbReference type="InterPro" id="IPR058625">
    <property type="entry name" value="MdtA-like_BSH"/>
</dbReference>
<comment type="caution">
    <text evidence="3">The sequence shown here is derived from an EMBL/GenBank/DDBJ whole genome shotgun (WGS) entry which is preliminary data.</text>
</comment>
<evidence type="ECO:0000313" key="3">
    <source>
        <dbReference type="EMBL" id="MDI7922779.1"/>
    </source>
</evidence>
<dbReference type="EMBL" id="JALDYZ010000005">
    <property type="protein sequence ID" value="MDI7922779.1"/>
    <property type="molecule type" value="Genomic_DNA"/>
</dbReference>
<protein>
    <submittedName>
        <fullName evidence="3">HlyD family efflux transporter periplasmic adaptor subunit</fullName>
    </submittedName>
</protein>
<dbReference type="PROSITE" id="PS51257">
    <property type="entry name" value="PROKAR_LIPOPROTEIN"/>
    <property type="match status" value="1"/>
</dbReference>
<dbReference type="Gene3D" id="1.10.287.470">
    <property type="entry name" value="Helix hairpin bin"/>
    <property type="match status" value="1"/>
</dbReference>
<name>A0AAE3U151_9HYPH</name>
<gene>
    <name evidence="3" type="ORF">MRS75_11830</name>
</gene>
<organism evidence="3 4">
    <name type="scientific">Ferirhizobium litorale</name>
    <dbReference type="NCBI Taxonomy" id="2927786"/>
    <lineage>
        <taxon>Bacteria</taxon>
        <taxon>Pseudomonadati</taxon>
        <taxon>Pseudomonadota</taxon>
        <taxon>Alphaproteobacteria</taxon>
        <taxon>Hyphomicrobiales</taxon>
        <taxon>Rhizobiaceae</taxon>
        <taxon>Ferirhizobium</taxon>
    </lineage>
</organism>
<feature type="coiled-coil region" evidence="1">
    <location>
        <begin position="170"/>
        <end position="204"/>
    </location>
</feature>
<dbReference type="PANTHER" id="PTHR30438">
    <property type="entry name" value="36 KDA ANTIGEN-RELATED"/>
    <property type="match status" value="1"/>
</dbReference>
<dbReference type="SUPFAM" id="SSF111369">
    <property type="entry name" value="HlyD-like secretion proteins"/>
    <property type="match status" value="2"/>
</dbReference>
<dbReference type="Pfam" id="PF25917">
    <property type="entry name" value="BSH_RND"/>
    <property type="match status" value="1"/>
</dbReference>
<evidence type="ECO:0000259" key="2">
    <source>
        <dbReference type="Pfam" id="PF25917"/>
    </source>
</evidence>
<dbReference type="Proteomes" id="UP001161580">
    <property type="component" value="Unassembled WGS sequence"/>
</dbReference>
<dbReference type="AlphaFoldDB" id="A0AAE3U151"/>
<proteinExistence type="predicted"/>
<reference evidence="3" key="1">
    <citation type="submission" date="2022-03" db="EMBL/GenBank/DDBJ databases">
        <title>Fererhizobium litorale gen. nov., sp. nov., isolated from sandy sediments of the Sea of Japan seashore.</title>
        <authorList>
            <person name="Romanenko L."/>
            <person name="Kurilenko V."/>
            <person name="Otstavnykh N."/>
            <person name="Svetashev V."/>
            <person name="Tekutyeva L."/>
            <person name="Isaeva M."/>
            <person name="Mikhailov V."/>
        </authorList>
    </citation>
    <scope>NUCLEOTIDE SEQUENCE</scope>
    <source>
        <strain evidence="3">KMM 9576</strain>
    </source>
</reference>
<evidence type="ECO:0000313" key="4">
    <source>
        <dbReference type="Proteomes" id="UP001161580"/>
    </source>
</evidence>
<feature type="domain" description="Multidrug resistance protein MdtA-like barrel-sandwich hybrid" evidence="2">
    <location>
        <begin position="65"/>
        <end position="228"/>
    </location>
</feature>
<dbReference type="Gene3D" id="2.40.30.170">
    <property type="match status" value="1"/>
</dbReference>
<accession>A0AAE3U151</accession>
<evidence type="ECO:0000256" key="1">
    <source>
        <dbReference type="SAM" id="Coils"/>
    </source>
</evidence>
<dbReference type="GO" id="GO:0005886">
    <property type="term" value="C:plasma membrane"/>
    <property type="evidence" value="ECO:0007669"/>
    <property type="project" value="TreeGrafter"/>
</dbReference>
<keyword evidence="4" id="KW-1185">Reference proteome</keyword>
<dbReference type="PANTHER" id="PTHR30438:SF2">
    <property type="entry name" value="MEMBRANE PROTEIN"/>
    <property type="match status" value="1"/>
</dbReference>
<dbReference type="Gene3D" id="2.40.50.100">
    <property type="match status" value="1"/>
</dbReference>